<proteinExistence type="predicted"/>
<gene>
    <name evidence="2" type="ORF">NHX12_023081</name>
</gene>
<dbReference type="CDD" id="cd00117">
    <property type="entry name" value="TFP"/>
    <property type="match status" value="1"/>
</dbReference>
<protein>
    <submittedName>
        <fullName evidence="2">Uncharacterized protein</fullName>
    </submittedName>
</protein>
<name>A0A9Q0EJC9_9TELE</name>
<evidence type="ECO:0000256" key="1">
    <source>
        <dbReference type="SAM" id="MobiDB-lite"/>
    </source>
</evidence>
<sequence>MVLTHHGGNGEEHGCNQKDVHLGFSGGERERQETTSRYHRSSPFKAQNSVNATVDQHTGLYTVMSPAAIQGDARKTSTTLIGIKIYEKSCTIRSQCGLSGQKYTAGYHFNYSNVCCNTDMCNGAVPVAAPPGRGRYCACCRLLYSSPAGLTDCVQACVCCYTENLDYRFVV</sequence>
<dbReference type="SUPFAM" id="SSF57302">
    <property type="entry name" value="Snake toxin-like"/>
    <property type="match status" value="1"/>
</dbReference>
<dbReference type="EMBL" id="JANIIK010000039">
    <property type="protein sequence ID" value="KAJ3608550.1"/>
    <property type="molecule type" value="Genomic_DNA"/>
</dbReference>
<accession>A0A9Q0EJC9</accession>
<evidence type="ECO:0000313" key="3">
    <source>
        <dbReference type="Proteomes" id="UP001148018"/>
    </source>
</evidence>
<reference evidence="2" key="1">
    <citation type="submission" date="2022-07" db="EMBL/GenBank/DDBJ databases">
        <title>Chromosome-level genome of Muraenolepis orangiensis.</title>
        <authorList>
            <person name="Kim J."/>
        </authorList>
    </citation>
    <scope>NUCLEOTIDE SEQUENCE</scope>
    <source>
        <strain evidence="2">KU_S4_2022</strain>
        <tissue evidence="2">Muscle</tissue>
    </source>
</reference>
<dbReference type="AlphaFoldDB" id="A0A9Q0EJC9"/>
<organism evidence="2 3">
    <name type="scientific">Muraenolepis orangiensis</name>
    <name type="common">Patagonian moray cod</name>
    <dbReference type="NCBI Taxonomy" id="630683"/>
    <lineage>
        <taxon>Eukaryota</taxon>
        <taxon>Metazoa</taxon>
        <taxon>Chordata</taxon>
        <taxon>Craniata</taxon>
        <taxon>Vertebrata</taxon>
        <taxon>Euteleostomi</taxon>
        <taxon>Actinopterygii</taxon>
        <taxon>Neopterygii</taxon>
        <taxon>Teleostei</taxon>
        <taxon>Neoteleostei</taxon>
        <taxon>Acanthomorphata</taxon>
        <taxon>Zeiogadaria</taxon>
        <taxon>Gadariae</taxon>
        <taxon>Gadiformes</taxon>
        <taxon>Muraenolepidoidei</taxon>
        <taxon>Muraenolepididae</taxon>
        <taxon>Muraenolepis</taxon>
    </lineage>
</organism>
<feature type="region of interest" description="Disordered" evidence="1">
    <location>
        <begin position="1"/>
        <end position="46"/>
    </location>
</feature>
<dbReference type="OrthoDB" id="8919691at2759"/>
<comment type="caution">
    <text evidence="2">The sequence shown here is derived from an EMBL/GenBank/DDBJ whole genome shotgun (WGS) entry which is preliminary data.</text>
</comment>
<dbReference type="Proteomes" id="UP001148018">
    <property type="component" value="Unassembled WGS sequence"/>
</dbReference>
<feature type="compositionally biased region" description="Basic and acidic residues" evidence="1">
    <location>
        <begin position="8"/>
        <end position="36"/>
    </location>
</feature>
<dbReference type="InterPro" id="IPR045860">
    <property type="entry name" value="Snake_toxin-like_sf"/>
</dbReference>
<keyword evidence="3" id="KW-1185">Reference proteome</keyword>
<evidence type="ECO:0000313" key="2">
    <source>
        <dbReference type="EMBL" id="KAJ3608550.1"/>
    </source>
</evidence>